<dbReference type="SMART" id="SM00665">
    <property type="entry name" value="B561"/>
    <property type="match status" value="1"/>
</dbReference>
<dbReference type="STRING" id="610380.E2BWT9"/>
<evidence type="ECO:0000313" key="14">
    <source>
        <dbReference type="Proteomes" id="UP000008237"/>
    </source>
</evidence>
<keyword evidence="14" id="KW-1185">Reference proteome</keyword>
<keyword evidence="5 11" id="KW-0812">Transmembrane</keyword>
<dbReference type="FunFam" id="1.20.120.1770:FF:000001">
    <property type="entry name" value="Cytochrome b reductase 1"/>
    <property type="match status" value="1"/>
</dbReference>
<protein>
    <submittedName>
        <fullName evidence="13">Cytochrome b561</fullName>
    </submittedName>
</protein>
<evidence type="ECO:0000313" key="13">
    <source>
        <dbReference type="EMBL" id="EFN79803.1"/>
    </source>
</evidence>
<dbReference type="OMA" id="GYIANLY"/>
<feature type="transmembrane region" description="Helical" evidence="11">
    <location>
        <begin position="20"/>
        <end position="41"/>
    </location>
</feature>
<accession>E2BWT9</accession>
<dbReference type="PANTHER" id="PTHR10106:SF0">
    <property type="entry name" value="LD36721P"/>
    <property type="match status" value="1"/>
</dbReference>
<keyword evidence="9" id="KW-0408">Iron</keyword>
<comment type="subcellular location">
    <subcellularLocation>
        <location evidence="2">Membrane</location>
        <topology evidence="2">Multi-pass membrane protein</topology>
    </subcellularLocation>
</comment>
<gene>
    <name evidence="13" type="ORF">EAI_11009</name>
</gene>
<dbReference type="GO" id="GO:0016491">
    <property type="term" value="F:oxidoreductase activity"/>
    <property type="evidence" value="ECO:0007669"/>
    <property type="project" value="InterPro"/>
</dbReference>
<dbReference type="AlphaFoldDB" id="E2BWT9"/>
<feature type="domain" description="Cytochrome b561" evidence="12">
    <location>
        <begin position="23"/>
        <end position="228"/>
    </location>
</feature>
<dbReference type="InterPro" id="IPR043205">
    <property type="entry name" value="CYB561/CYBRD1-like"/>
</dbReference>
<reference evidence="13 14" key="1">
    <citation type="journal article" date="2010" name="Science">
        <title>Genomic comparison of the ants Camponotus floridanus and Harpegnathos saltator.</title>
        <authorList>
            <person name="Bonasio R."/>
            <person name="Zhang G."/>
            <person name="Ye C."/>
            <person name="Mutti N.S."/>
            <person name="Fang X."/>
            <person name="Qin N."/>
            <person name="Donahue G."/>
            <person name="Yang P."/>
            <person name="Li Q."/>
            <person name="Li C."/>
            <person name="Zhang P."/>
            <person name="Huang Z."/>
            <person name="Berger S.L."/>
            <person name="Reinberg D."/>
            <person name="Wang J."/>
            <person name="Liebig J."/>
        </authorList>
    </citation>
    <scope>NUCLEOTIDE SEQUENCE [LARGE SCALE GENOMIC DNA]</scope>
    <source>
        <strain evidence="13 14">R22 G/1</strain>
    </source>
</reference>
<dbReference type="OrthoDB" id="907479at2759"/>
<sequence length="248" mass="27790">MDQIRELPQTHHSLDGFIPLLSLTEALGALLVILVLVWTTYFRNGFSWRSNPTLEFNWHPLLMTIGLVFLYANAMLIYRTQRNLRKRRLKLIHAGKMILIMLVTVIALVAVFDSHNLASPPIPNMYSLHSWIGLTTVILFCCQWVAGCVSFLFPGLHASLRAAYMPIHMYFGVAGFVGAIASCLLGLNEKAIFVLKDKYSSFDGEGVLINIIGLLFISFGGLSVYLVTQVRYRRLPMPEDEVLLSGTG</sequence>
<dbReference type="Proteomes" id="UP000008237">
    <property type="component" value="Unassembled WGS sequence"/>
</dbReference>
<dbReference type="GO" id="GO:0016020">
    <property type="term" value="C:membrane"/>
    <property type="evidence" value="ECO:0007669"/>
    <property type="project" value="UniProtKB-SubCell"/>
</dbReference>
<dbReference type="Pfam" id="PF03188">
    <property type="entry name" value="Cytochrom_B561"/>
    <property type="match status" value="1"/>
</dbReference>
<proteinExistence type="predicted"/>
<dbReference type="InParanoid" id="E2BWT9"/>
<evidence type="ECO:0000256" key="7">
    <source>
        <dbReference type="ARBA" id="ARBA00022982"/>
    </source>
</evidence>
<feature type="transmembrane region" description="Helical" evidence="11">
    <location>
        <begin position="91"/>
        <end position="112"/>
    </location>
</feature>
<name>E2BWT9_HARSA</name>
<dbReference type="GO" id="GO:0046872">
    <property type="term" value="F:metal ion binding"/>
    <property type="evidence" value="ECO:0007669"/>
    <property type="project" value="UniProtKB-KW"/>
</dbReference>
<dbReference type="FunCoup" id="E2BWT9">
    <property type="interactions" value="28"/>
</dbReference>
<comment type="cofactor">
    <cofactor evidence="1">
        <name>heme b</name>
        <dbReference type="ChEBI" id="CHEBI:60344"/>
    </cofactor>
</comment>
<evidence type="ECO:0000256" key="5">
    <source>
        <dbReference type="ARBA" id="ARBA00022692"/>
    </source>
</evidence>
<keyword evidence="6" id="KW-0479">Metal-binding</keyword>
<feature type="transmembrane region" description="Helical" evidence="11">
    <location>
        <begin position="132"/>
        <end position="155"/>
    </location>
</feature>
<keyword evidence="4" id="KW-0349">Heme</keyword>
<evidence type="ECO:0000256" key="9">
    <source>
        <dbReference type="ARBA" id="ARBA00023004"/>
    </source>
</evidence>
<evidence type="ECO:0000256" key="2">
    <source>
        <dbReference type="ARBA" id="ARBA00004141"/>
    </source>
</evidence>
<keyword evidence="8 11" id="KW-1133">Transmembrane helix</keyword>
<organism evidence="14">
    <name type="scientific">Harpegnathos saltator</name>
    <name type="common">Jerdon's jumping ant</name>
    <dbReference type="NCBI Taxonomy" id="610380"/>
    <lineage>
        <taxon>Eukaryota</taxon>
        <taxon>Metazoa</taxon>
        <taxon>Ecdysozoa</taxon>
        <taxon>Arthropoda</taxon>
        <taxon>Hexapoda</taxon>
        <taxon>Insecta</taxon>
        <taxon>Pterygota</taxon>
        <taxon>Neoptera</taxon>
        <taxon>Endopterygota</taxon>
        <taxon>Hymenoptera</taxon>
        <taxon>Apocrita</taxon>
        <taxon>Aculeata</taxon>
        <taxon>Formicoidea</taxon>
        <taxon>Formicidae</taxon>
        <taxon>Ponerinae</taxon>
        <taxon>Ponerini</taxon>
        <taxon>Harpegnathos</taxon>
    </lineage>
</organism>
<evidence type="ECO:0000259" key="12">
    <source>
        <dbReference type="PROSITE" id="PS50939"/>
    </source>
</evidence>
<dbReference type="PROSITE" id="PS50939">
    <property type="entry name" value="CYTOCHROME_B561"/>
    <property type="match status" value="1"/>
</dbReference>
<evidence type="ECO:0000256" key="1">
    <source>
        <dbReference type="ARBA" id="ARBA00001970"/>
    </source>
</evidence>
<keyword evidence="7" id="KW-0249">Electron transport</keyword>
<evidence type="ECO:0000256" key="3">
    <source>
        <dbReference type="ARBA" id="ARBA00022448"/>
    </source>
</evidence>
<dbReference type="Gene3D" id="1.20.120.1770">
    <property type="match status" value="1"/>
</dbReference>
<dbReference type="InterPro" id="IPR006593">
    <property type="entry name" value="Cyt_b561/ferric_Rdtase_TM"/>
</dbReference>
<dbReference type="EMBL" id="GL451188">
    <property type="protein sequence ID" value="EFN79803.1"/>
    <property type="molecule type" value="Genomic_DNA"/>
</dbReference>
<feature type="transmembrane region" description="Helical" evidence="11">
    <location>
        <begin position="61"/>
        <end position="79"/>
    </location>
</feature>
<feature type="transmembrane region" description="Helical" evidence="11">
    <location>
        <begin position="167"/>
        <end position="187"/>
    </location>
</feature>
<evidence type="ECO:0000256" key="6">
    <source>
        <dbReference type="ARBA" id="ARBA00022723"/>
    </source>
</evidence>
<feature type="transmembrane region" description="Helical" evidence="11">
    <location>
        <begin position="207"/>
        <end position="227"/>
    </location>
</feature>
<evidence type="ECO:0000256" key="4">
    <source>
        <dbReference type="ARBA" id="ARBA00022617"/>
    </source>
</evidence>
<evidence type="ECO:0000256" key="10">
    <source>
        <dbReference type="ARBA" id="ARBA00023136"/>
    </source>
</evidence>
<evidence type="ECO:0000256" key="11">
    <source>
        <dbReference type="SAM" id="Phobius"/>
    </source>
</evidence>
<dbReference type="PANTHER" id="PTHR10106">
    <property type="entry name" value="CYTOCHROME B561-RELATED"/>
    <property type="match status" value="1"/>
</dbReference>
<evidence type="ECO:0000256" key="8">
    <source>
        <dbReference type="ARBA" id="ARBA00022989"/>
    </source>
</evidence>
<keyword evidence="10 11" id="KW-0472">Membrane</keyword>
<keyword evidence="3" id="KW-0813">Transport</keyword>